<dbReference type="FunFam" id="2.10.25.10:FF:000182">
    <property type="entry name" value="Protransforming growth factor alpha"/>
    <property type="match status" value="1"/>
</dbReference>
<evidence type="ECO:0000259" key="10">
    <source>
        <dbReference type="PROSITE" id="PS50026"/>
    </source>
</evidence>
<feature type="domain" description="EGF-like" evidence="10">
    <location>
        <begin position="38"/>
        <end position="78"/>
    </location>
</feature>
<keyword evidence="9" id="KW-0732">Signal</keyword>
<evidence type="ECO:0000256" key="7">
    <source>
        <dbReference type="PROSITE-ProRule" id="PRU00076"/>
    </source>
</evidence>
<dbReference type="PROSITE" id="PS00022">
    <property type="entry name" value="EGF_1"/>
    <property type="match status" value="1"/>
</dbReference>
<name>A0AAV2ZFN7_PYXAD</name>
<feature type="signal peptide" evidence="9">
    <location>
        <begin position="1"/>
        <end position="17"/>
    </location>
</feature>
<dbReference type="PROSITE" id="PS01186">
    <property type="entry name" value="EGF_2"/>
    <property type="match status" value="1"/>
</dbReference>
<evidence type="ECO:0000313" key="12">
    <source>
        <dbReference type="Proteomes" id="UP001181693"/>
    </source>
</evidence>
<dbReference type="EMBL" id="DYDO01000012">
    <property type="protein sequence ID" value="DBA15359.1"/>
    <property type="molecule type" value="Genomic_DNA"/>
</dbReference>
<comment type="caution">
    <text evidence="11">The sequence shown here is derived from an EMBL/GenBank/DDBJ whole genome shotgun (WGS) entry which is preliminary data.</text>
</comment>
<dbReference type="AlphaFoldDB" id="A0AAV2ZFN7"/>
<keyword evidence="6" id="KW-0497">Mitogen</keyword>
<feature type="chain" id="PRO_5043943294" description="EGF-like domain-containing protein" evidence="9">
    <location>
        <begin position="18"/>
        <end position="139"/>
    </location>
</feature>
<evidence type="ECO:0000256" key="8">
    <source>
        <dbReference type="SAM" id="Phobius"/>
    </source>
</evidence>
<keyword evidence="2" id="KW-0964">Secreted</keyword>
<keyword evidence="8" id="KW-0472">Membrane</keyword>
<keyword evidence="8" id="KW-1133">Transmembrane helix</keyword>
<feature type="transmembrane region" description="Helical" evidence="8">
    <location>
        <begin position="93"/>
        <end position="119"/>
    </location>
</feature>
<dbReference type="Proteomes" id="UP001181693">
    <property type="component" value="Unassembled WGS sequence"/>
</dbReference>
<organism evidence="11 12">
    <name type="scientific">Pyxicephalus adspersus</name>
    <name type="common">African bullfrog</name>
    <dbReference type="NCBI Taxonomy" id="30357"/>
    <lineage>
        <taxon>Eukaryota</taxon>
        <taxon>Metazoa</taxon>
        <taxon>Chordata</taxon>
        <taxon>Craniata</taxon>
        <taxon>Vertebrata</taxon>
        <taxon>Euteleostomi</taxon>
        <taxon>Amphibia</taxon>
        <taxon>Batrachia</taxon>
        <taxon>Anura</taxon>
        <taxon>Neobatrachia</taxon>
        <taxon>Ranoidea</taxon>
        <taxon>Pyxicephalidae</taxon>
        <taxon>Pyxicephalinae</taxon>
        <taxon>Pyxicephalus</taxon>
    </lineage>
</organism>
<evidence type="ECO:0000256" key="5">
    <source>
        <dbReference type="ARBA" id="ARBA00023157"/>
    </source>
</evidence>
<comment type="subcellular location">
    <subcellularLocation>
        <location evidence="1">Secreted</location>
        <location evidence="1">Extracellular space</location>
    </subcellularLocation>
</comment>
<dbReference type="GO" id="GO:0008284">
    <property type="term" value="P:positive regulation of cell population proliferation"/>
    <property type="evidence" value="ECO:0007669"/>
    <property type="project" value="TreeGrafter"/>
</dbReference>
<keyword evidence="5 7" id="KW-1015">Disulfide bond</keyword>
<keyword evidence="12" id="KW-1185">Reference proteome</keyword>
<dbReference type="GO" id="GO:0045840">
    <property type="term" value="P:positive regulation of mitotic nuclear division"/>
    <property type="evidence" value="ECO:0007669"/>
    <property type="project" value="TreeGrafter"/>
</dbReference>
<dbReference type="GO" id="GO:0008083">
    <property type="term" value="F:growth factor activity"/>
    <property type="evidence" value="ECO:0007669"/>
    <property type="project" value="UniProtKB-KW"/>
</dbReference>
<dbReference type="InterPro" id="IPR000742">
    <property type="entry name" value="EGF"/>
</dbReference>
<dbReference type="PANTHER" id="PTHR10740">
    <property type="entry name" value="TRANSFORMING GROWTH FACTOR ALPHA"/>
    <property type="match status" value="1"/>
</dbReference>
<sequence length="139" mass="15491">MFAVLLLVVTGISVSSAYNTSNETTNSSYFAEASTRTLFAECPDKYTNFCYHGTCRFIVSQWEASCICFKGYIGIRCEHVNLMQVMAANTDTILAVALSVTFLVVITLVGSTCLVIHFCRVRRERNRVNLLKNIELNGV</sequence>
<evidence type="ECO:0000313" key="11">
    <source>
        <dbReference type="EMBL" id="DBA15359.1"/>
    </source>
</evidence>
<accession>A0AAV2ZFN7</accession>
<proteinExistence type="predicted"/>
<keyword evidence="8" id="KW-0812">Transmembrane</keyword>
<dbReference type="GO" id="GO:0005615">
    <property type="term" value="C:extracellular space"/>
    <property type="evidence" value="ECO:0007669"/>
    <property type="project" value="TreeGrafter"/>
</dbReference>
<dbReference type="GO" id="GO:0051781">
    <property type="term" value="P:positive regulation of cell division"/>
    <property type="evidence" value="ECO:0007669"/>
    <property type="project" value="UniProtKB-KW"/>
</dbReference>
<dbReference type="PANTHER" id="PTHR10740:SF1">
    <property type="entry name" value="PROTRANSFORMING GROWTH FACTOR ALPHA"/>
    <property type="match status" value="1"/>
</dbReference>
<reference evidence="11" key="1">
    <citation type="thesis" date="2020" institute="ProQuest LLC" country="789 East Eisenhower Parkway, Ann Arbor, MI, USA">
        <title>Comparative Genomics and Chromosome Evolution.</title>
        <authorList>
            <person name="Mudd A.B."/>
        </authorList>
    </citation>
    <scope>NUCLEOTIDE SEQUENCE</scope>
    <source>
        <strain evidence="11">1538</strain>
        <tissue evidence="11">Blood</tissue>
    </source>
</reference>
<keyword evidence="3 7" id="KW-0245">EGF-like domain</keyword>
<dbReference type="GO" id="GO:0005154">
    <property type="term" value="F:epidermal growth factor receptor binding"/>
    <property type="evidence" value="ECO:0007669"/>
    <property type="project" value="TreeGrafter"/>
</dbReference>
<feature type="disulfide bond" evidence="7">
    <location>
        <begin position="68"/>
        <end position="77"/>
    </location>
</feature>
<comment type="caution">
    <text evidence="7">Lacks conserved residue(s) required for the propagation of feature annotation.</text>
</comment>
<evidence type="ECO:0000256" key="1">
    <source>
        <dbReference type="ARBA" id="ARBA00004239"/>
    </source>
</evidence>
<dbReference type="PRINTS" id="PR00009">
    <property type="entry name" value="EGFTGF"/>
</dbReference>
<evidence type="ECO:0000256" key="6">
    <source>
        <dbReference type="ARBA" id="ARBA00023246"/>
    </source>
</evidence>
<evidence type="ECO:0000256" key="4">
    <source>
        <dbReference type="ARBA" id="ARBA00023030"/>
    </source>
</evidence>
<gene>
    <name evidence="11" type="ORF">GDO54_004585</name>
</gene>
<dbReference type="Gene3D" id="2.10.25.10">
    <property type="entry name" value="Laminin"/>
    <property type="match status" value="1"/>
</dbReference>
<evidence type="ECO:0000256" key="9">
    <source>
        <dbReference type="SAM" id="SignalP"/>
    </source>
</evidence>
<protein>
    <recommendedName>
        <fullName evidence="10">EGF-like domain-containing protein</fullName>
    </recommendedName>
</protein>
<dbReference type="GO" id="GO:0007173">
    <property type="term" value="P:epidermal growth factor receptor signaling pathway"/>
    <property type="evidence" value="ECO:0007669"/>
    <property type="project" value="TreeGrafter"/>
</dbReference>
<dbReference type="PROSITE" id="PS50026">
    <property type="entry name" value="EGF_3"/>
    <property type="match status" value="1"/>
</dbReference>
<evidence type="ECO:0000256" key="2">
    <source>
        <dbReference type="ARBA" id="ARBA00022525"/>
    </source>
</evidence>
<keyword evidence="4" id="KW-0339">Growth factor</keyword>
<dbReference type="SUPFAM" id="SSF57196">
    <property type="entry name" value="EGF/Laminin"/>
    <property type="match status" value="1"/>
</dbReference>
<evidence type="ECO:0000256" key="3">
    <source>
        <dbReference type="ARBA" id="ARBA00022536"/>
    </source>
</evidence>